<dbReference type="EMBL" id="JAPFFF010000016">
    <property type="protein sequence ID" value="KAK8865316.1"/>
    <property type="molecule type" value="Genomic_DNA"/>
</dbReference>
<dbReference type="Gene3D" id="3.40.50.720">
    <property type="entry name" value="NAD(P)-binding Rossmann-like Domain"/>
    <property type="match status" value="1"/>
</dbReference>
<organism evidence="1 2">
    <name type="scientific">Tritrichomonas musculus</name>
    <dbReference type="NCBI Taxonomy" id="1915356"/>
    <lineage>
        <taxon>Eukaryota</taxon>
        <taxon>Metamonada</taxon>
        <taxon>Parabasalia</taxon>
        <taxon>Tritrichomonadida</taxon>
        <taxon>Tritrichomonadidae</taxon>
        <taxon>Tritrichomonas</taxon>
    </lineage>
</organism>
<dbReference type="InterPro" id="IPR023214">
    <property type="entry name" value="HAD_sf"/>
</dbReference>
<comment type="caution">
    <text evidence="1">The sequence shown here is derived from an EMBL/GenBank/DDBJ whole genome shotgun (WGS) entry which is preliminary data.</text>
</comment>
<evidence type="ECO:0000313" key="2">
    <source>
        <dbReference type="Proteomes" id="UP001470230"/>
    </source>
</evidence>
<reference evidence="1 2" key="1">
    <citation type="submission" date="2024-04" db="EMBL/GenBank/DDBJ databases">
        <title>Tritrichomonas musculus Genome.</title>
        <authorList>
            <person name="Alves-Ferreira E."/>
            <person name="Grigg M."/>
            <person name="Lorenzi H."/>
            <person name="Galac M."/>
        </authorList>
    </citation>
    <scope>NUCLEOTIDE SEQUENCE [LARGE SCALE GENOMIC DNA]</scope>
    <source>
        <strain evidence="1 2">EAF2021</strain>
    </source>
</reference>
<name>A0ABR2IMS0_9EUKA</name>
<protein>
    <recommendedName>
        <fullName evidence="3">PglD N-terminal domain-containing protein</fullName>
    </recommendedName>
</protein>
<dbReference type="Gene3D" id="3.40.50.1000">
    <property type="entry name" value="HAD superfamily/HAD-like"/>
    <property type="match status" value="1"/>
</dbReference>
<gene>
    <name evidence="1" type="ORF">M9Y10_010857</name>
</gene>
<accession>A0ABR2IMS0</accession>
<dbReference type="Proteomes" id="UP001470230">
    <property type="component" value="Unassembled WGS sequence"/>
</dbReference>
<dbReference type="SUPFAM" id="SSF56784">
    <property type="entry name" value="HAD-like"/>
    <property type="match status" value="1"/>
</dbReference>
<evidence type="ECO:0000313" key="1">
    <source>
        <dbReference type="EMBL" id="KAK8865316.1"/>
    </source>
</evidence>
<dbReference type="Gene3D" id="1.10.150.730">
    <property type="match status" value="1"/>
</dbReference>
<proteinExistence type="predicted"/>
<evidence type="ECO:0008006" key="3">
    <source>
        <dbReference type="Google" id="ProtNLM"/>
    </source>
</evidence>
<keyword evidence="2" id="KW-1185">Reference proteome</keyword>
<dbReference type="InterPro" id="IPR036412">
    <property type="entry name" value="HAD-like_sf"/>
</dbReference>
<sequence length="275" mass="31188">MTRLGKYLAKEAYEEYKQYLLNDTDKIPLNDRISDLLEFCNNNSINTILVANQDPLIIEPIIEKYDINSLFDSLIFHDDSESLLSQIQLIIDSLQPDSKRESLLFITNSIKELSFAFRSRCIPIFITQNGTYIDNDLQLLLSSNLDNPIGIIQNSTYLLKFLEKTNENWSFKEEITKIVFIGAGGNIGKQSIPKICDSVPDNESAEIVLIGSGNDASLSRLKRFSEDISGSFNCCTKQRKKIKFTVTNDYSRIINAKIVCCSAGRWPSPELSKKF</sequence>